<dbReference type="GeneID" id="95683304"/>
<feature type="domain" description="Helicase/UvrB N-terminal" evidence="1">
    <location>
        <begin position="69"/>
        <end position="259"/>
    </location>
</feature>
<dbReference type="AlphaFoldDB" id="A0A4Y8R7G6"/>
<organism evidence="3 4">
    <name type="scientific">Cellulosimicrobium funkei</name>
    <dbReference type="NCBI Taxonomy" id="264251"/>
    <lineage>
        <taxon>Bacteria</taxon>
        <taxon>Bacillati</taxon>
        <taxon>Actinomycetota</taxon>
        <taxon>Actinomycetes</taxon>
        <taxon>Micrococcales</taxon>
        <taxon>Promicromonosporaceae</taxon>
        <taxon>Cellulosimicrobium</taxon>
    </lineage>
</organism>
<dbReference type="RefSeq" id="WP_061268805.1">
    <property type="nucleotide sequence ID" value="NZ_SOZH01000002.1"/>
</dbReference>
<reference evidence="3 4" key="1">
    <citation type="submission" date="2019-03" db="EMBL/GenBank/DDBJ databases">
        <title>Cellulosimicrobium funkei JCM14302 Assembly.</title>
        <authorList>
            <person name="Dou T."/>
        </authorList>
    </citation>
    <scope>NUCLEOTIDE SEQUENCE [LARGE SCALE GENOMIC DNA]</scope>
    <source>
        <strain evidence="3 4">JCM 14302</strain>
    </source>
</reference>
<dbReference type="PANTHER" id="PTHR47396">
    <property type="entry name" value="TYPE I RESTRICTION ENZYME ECOKI R PROTEIN"/>
    <property type="match status" value="1"/>
</dbReference>
<evidence type="ECO:0000313" key="3">
    <source>
        <dbReference type="EMBL" id="TFF17019.1"/>
    </source>
</evidence>
<dbReference type="Gene3D" id="3.40.50.300">
    <property type="entry name" value="P-loop containing nucleotide triphosphate hydrolases"/>
    <property type="match status" value="2"/>
</dbReference>
<keyword evidence="3" id="KW-0255">Endonuclease</keyword>
<evidence type="ECO:0000259" key="2">
    <source>
        <dbReference type="Pfam" id="PF19778"/>
    </source>
</evidence>
<dbReference type="Pfam" id="PF19778">
    <property type="entry name" value="RE_endonuc"/>
    <property type="match status" value="1"/>
</dbReference>
<evidence type="ECO:0000313" key="4">
    <source>
        <dbReference type="Proteomes" id="UP000298003"/>
    </source>
</evidence>
<dbReference type="EMBL" id="SOZH01000002">
    <property type="protein sequence ID" value="TFF17019.1"/>
    <property type="molecule type" value="Genomic_DNA"/>
</dbReference>
<sequence>MATTASSSSWKFESDLEYQRQAIDAVTGLFKGQEAMVSNFTVLANAGVQAGFDELSDLGVGNRLRLDDESILSNLHKVQDATGLVPEDSLESMNFTVEMETGTGKTYVYLRTVYELNEKYGFTKFVIVVPSVAIKEGVETSISQLREHLGSLYGNPAMEHFQYDSANLSRVRSFAVADSIQIMIVTVAAINKTTNNIYKNAEALGGEAAIDLIRATRPIIIVDEPQSVYGDAGFGKRKGAGRKALEEFNALATVRYSATHPKGDKANLVYRLDAIAAYDQQLVKQIEVDSLETEASGTSAYVKLISTSRAGGNFRAKIEVDPPSGTKRRTITVEVGDNLADETGLERYRHLDVENIGAGDDQWIELSTLAKPLRAGETLGDDLTAEERARQMIARTIRQHLAKEVEFAERAKAGAPKIKVLSLFFVDSVSKYRVYEEGQAQLGEYARIFEEEYAKIAAESRYQILRTVKSSQEVAAEAHQGYFSIDRSKKGGDVFVDTAETTDRGRQQAFLAYEQIMKNKEWLTTPGTPIRFIFSHSALQEGWDNPNVFQICVLRNMGTERWRRQSIGRGLRLAMELHPDGHLERVHGQMINRLTVIANEDYATFADGLQKELAEDLGMVFGLIAVDALAALKFKESDAEGAAVVPLGAETAKALVKTLRDAGHVDAKGNVRDSLREMVRSEPDKLIETIAATVPEPAVKMVFDAIRRVARPIDIKKARERRDVPLVKERLESPEFRALWDRIKHRTVYSVEVDEDDLRAALVQAVVDMPPVPRRKASWVSTRVKLNQMGVGESSAQQSRAKVEYADANDLPDILSVLADRTQLTRATLAHVLTESGKLDQFRHNPQKFIDEVTAALTTAKEKFLVDGVKYEPIPADRPDNERWYSQEIFTDDDLAGYVGEGGNIIVDELGEPKRFAKSVFESLVTDSDVERAFANQLEKQSEVKLFVKLPSRFQIATPLGNYNPDWAAVLEREGEESLYFVIETKGTTDKSKLRASERQKIDSAIRHFEAIKVANTYADLVYPTHPVVSVADLGAYIDGMD</sequence>
<keyword evidence="3" id="KW-0540">Nuclease</keyword>
<feature type="domain" description="Type III restriction enzyme C-terminal endonuclease" evidence="2">
    <location>
        <begin position="918"/>
        <end position="1013"/>
    </location>
</feature>
<dbReference type="Proteomes" id="UP000298003">
    <property type="component" value="Unassembled WGS sequence"/>
</dbReference>
<name>A0A4Y8R7G6_9MICO</name>
<dbReference type="GO" id="GO:0005829">
    <property type="term" value="C:cytosol"/>
    <property type="evidence" value="ECO:0007669"/>
    <property type="project" value="TreeGrafter"/>
</dbReference>
<evidence type="ECO:0000259" key="1">
    <source>
        <dbReference type="Pfam" id="PF04851"/>
    </source>
</evidence>
<dbReference type="SUPFAM" id="SSF52540">
    <property type="entry name" value="P-loop containing nucleoside triphosphate hydrolases"/>
    <property type="match status" value="1"/>
</dbReference>
<proteinExistence type="predicted"/>
<keyword evidence="3" id="KW-0378">Hydrolase</keyword>
<dbReference type="InterPro" id="IPR050742">
    <property type="entry name" value="Helicase_Restrict-Modif_Enz"/>
</dbReference>
<comment type="caution">
    <text evidence="3">The sequence shown here is derived from an EMBL/GenBank/DDBJ whole genome shotgun (WGS) entry which is preliminary data.</text>
</comment>
<dbReference type="PANTHER" id="PTHR47396:SF1">
    <property type="entry name" value="ATP-DEPENDENT HELICASE IRC3-RELATED"/>
    <property type="match status" value="1"/>
</dbReference>
<dbReference type="GO" id="GO:0003677">
    <property type="term" value="F:DNA binding"/>
    <property type="evidence" value="ECO:0007669"/>
    <property type="project" value="InterPro"/>
</dbReference>
<dbReference type="GO" id="GO:0015668">
    <property type="term" value="F:type III site-specific deoxyribonuclease activity"/>
    <property type="evidence" value="ECO:0007669"/>
    <property type="project" value="InterPro"/>
</dbReference>
<protein>
    <submittedName>
        <fullName evidence="3">Type III restriction endonuclease</fullName>
    </submittedName>
</protein>
<dbReference type="Pfam" id="PF04851">
    <property type="entry name" value="ResIII"/>
    <property type="match status" value="1"/>
</dbReference>
<dbReference type="InterPro" id="IPR045572">
    <property type="entry name" value="RE_endonuc_C"/>
</dbReference>
<keyword evidence="4" id="KW-1185">Reference proteome</keyword>
<accession>A0A4Y8R7G6</accession>
<gene>
    <name evidence="3" type="ORF">E1O70_02220</name>
</gene>
<dbReference type="InterPro" id="IPR027417">
    <property type="entry name" value="P-loop_NTPase"/>
</dbReference>
<dbReference type="GO" id="GO:0005524">
    <property type="term" value="F:ATP binding"/>
    <property type="evidence" value="ECO:0007669"/>
    <property type="project" value="InterPro"/>
</dbReference>
<dbReference type="InterPro" id="IPR006935">
    <property type="entry name" value="Helicase/UvrB_N"/>
</dbReference>